<dbReference type="InterPro" id="IPR018378">
    <property type="entry name" value="C-type_lectin_CS"/>
</dbReference>
<dbReference type="InterPro" id="IPR016187">
    <property type="entry name" value="CTDL_fold"/>
</dbReference>
<reference evidence="6" key="3">
    <citation type="submission" date="2025-09" db="UniProtKB">
        <authorList>
            <consortium name="Ensembl"/>
        </authorList>
    </citation>
    <scope>IDENTIFICATION</scope>
</reference>
<keyword evidence="4" id="KW-0472">Membrane</keyword>
<keyword evidence="4" id="KW-0812">Transmembrane</keyword>
<dbReference type="PANTHER" id="PTHR22803">
    <property type="entry name" value="MANNOSE, PHOSPHOLIPASE, LECTIN RECEPTOR RELATED"/>
    <property type="match status" value="1"/>
</dbReference>
<gene>
    <name evidence="6" type="primary">KRT33A</name>
</gene>
<feature type="domain" description="C-type lectin" evidence="5">
    <location>
        <begin position="291"/>
        <end position="409"/>
    </location>
</feature>
<keyword evidence="2" id="KW-1015">Disulfide bond</keyword>
<accession>A0AAY5KBZ2</accession>
<feature type="transmembrane region" description="Helical" evidence="4">
    <location>
        <begin position="71"/>
        <end position="96"/>
    </location>
</feature>
<name>A0AAY5KBZ2_ESOLU</name>
<protein>
    <recommendedName>
        <fullName evidence="5">C-type lectin domain-containing protein</fullName>
    </recommendedName>
</protein>
<evidence type="ECO:0000259" key="5">
    <source>
        <dbReference type="PROSITE" id="PS50041"/>
    </source>
</evidence>
<dbReference type="SUPFAM" id="SSF57997">
    <property type="entry name" value="Tropomyosin"/>
    <property type="match status" value="1"/>
</dbReference>
<sequence>MELPSQSTSVVKETCSKMSEGTYEFEGNVTSTNIDCPLYGKVGADKPKPGGVVIQHSDSAYSKWWKRPSGVAAVCLGLLCVLLLAEIIGLCVYYGVIGCQYFIKRDNLQTSYNNLTKERDQLHTSYNNLTKENDQLQTSNNNLTKERDQLQTRYKTLIEERDQLKTSYNNLTKERDELQTRCKPLSEERDQLQTSYNNLTKERDQLQTSNNNLTKERDQLQTRCKTLIEERDQLKTSYNNLTKERDELQTRCKPLSEERDQLQTSNNNLTKERDGNSQMLSVKCPYEWRKFGNSSYFISTTKNNWENANQDCRNRGTKLVIINNQEEQKFLISLNINTWIGLSDIDTEGTWRWVDGTPLTTAYWGPQQPDNGGDPKVEEDCAEIVNWNRDPVKMWNDLTCNTELKWICEAVID</sequence>
<evidence type="ECO:0000256" key="1">
    <source>
        <dbReference type="ARBA" id="ARBA00022734"/>
    </source>
</evidence>
<dbReference type="SMART" id="SM00034">
    <property type="entry name" value="CLECT"/>
    <property type="match status" value="1"/>
</dbReference>
<dbReference type="PROSITE" id="PS50041">
    <property type="entry name" value="C_TYPE_LECTIN_2"/>
    <property type="match status" value="1"/>
</dbReference>
<dbReference type="Gene3D" id="1.20.5.400">
    <property type="match status" value="4"/>
</dbReference>
<dbReference type="GeneTree" id="ENSGT01020000230338"/>
<dbReference type="PROSITE" id="PS00615">
    <property type="entry name" value="C_TYPE_LECTIN_1"/>
    <property type="match status" value="1"/>
</dbReference>
<keyword evidence="4" id="KW-1133">Transmembrane helix</keyword>
<dbReference type="Gene3D" id="3.10.100.10">
    <property type="entry name" value="Mannose-Binding Protein A, subunit A"/>
    <property type="match status" value="1"/>
</dbReference>
<dbReference type="AlphaFoldDB" id="A0AAY5KBZ2"/>
<dbReference type="Ensembl" id="ENSELUT00000104952.1">
    <property type="protein sequence ID" value="ENSELUP00000086271.1"/>
    <property type="gene ID" value="ENSELUG00000035127.1"/>
</dbReference>
<dbReference type="Proteomes" id="UP000265140">
    <property type="component" value="Chromosome 25"/>
</dbReference>
<evidence type="ECO:0000256" key="2">
    <source>
        <dbReference type="ARBA" id="ARBA00023157"/>
    </source>
</evidence>
<dbReference type="GO" id="GO:0030246">
    <property type="term" value="F:carbohydrate binding"/>
    <property type="evidence" value="ECO:0007669"/>
    <property type="project" value="UniProtKB-KW"/>
</dbReference>
<evidence type="ECO:0000256" key="3">
    <source>
        <dbReference type="SAM" id="MobiDB-lite"/>
    </source>
</evidence>
<keyword evidence="7" id="KW-1185">Reference proteome</keyword>
<evidence type="ECO:0000313" key="7">
    <source>
        <dbReference type="Proteomes" id="UP000265140"/>
    </source>
</evidence>
<evidence type="ECO:0000313" key="6">
    <source>
        <dbReference type="Ensembl" id="ENSELUP00000086271.1"/>
    </source>
</evidence>
<evidence type="ECO:0000256" key="4">
    <source>
        <dbReference type="SAM" id="Phobius"/>
    </source>
</evidence>
<dbReference type="InterPro" id="IPR016186">
    <property type="entry name" value="C-type_lectin-like/link_sf"/>
</dbReference>
<dbReference type="SUPFAM" id="SSF56436">
    <property type="entry name" value="C-type lectin-like"/>
    <property type="match status" value="1"/>
</dbReference>
<dbReference type="Pfam" id="PF00059">
    <property type="entry name" value="Lectin_C"/>
    <property type="match status" value="1"/>
</dbReference>
<dbReference type="InterPro" id="IPR033989">
    <property type="entry name" value="CD209-like_CTLD"/>
</dbReference>
<reference evidence="6" key="2">
    <citation type="submission" date="2025-08" db="UniProtKB">
        <authorList>
            <consortium name="Ensembl"/>
        </authorList>
    </citation>
    <scope>IDENTIFICATION</scope>
</reference>
<dbReference type="InterPro" id="IPR001304">
    <property type="entry name" value="C-type_lectin-like"/>
</dbReference>
<proteinExistence type="predicted"/>
<feature type="region of interest" description="Disordered" evidence="3">
    <location>
        <begin position="253"/>
        <end position="276"/>
    </location>
</feature>
<reference evidence="6 7" key="1">
    <citation type="submission" date="2020-02" db="EMBL/GenBank/DDBJ databases">
        <title>Esox lucius (northern pike) genome, fEsoLuc1, primary haplotype.</title>
        <authorList>
            <person name="Myers G."/>
            <person name="Karagic N."/>
            <person name="Meyer A."/>
            <person name="Pippel M."/>
            <person name="Reichard M."/>
            <person name="Winkler S."/>
            <person name="Tracey A."/>
            <person name="Sims Y."/>
            <person name="Howe K."/>
            <person name="Rhie A."/>
            <person name="Formenti G."/>
            <person name="Durbin R."/>
            <person name="Fedrigo O."/>
            <person name="Jarvis E.D."/>
        </authorList>
    </citation>
    <scope>NUCLEOTIDE SEQUENCE [LARGE SCALE GENOMIC DNA]</scope>
</reference>
<dbReference type="CDD" id="cd03590">
    <property type="entry name" value="CLECT_DC-SIGN_like"/>
    <property type="match status" value="1"/>
</dbReference>
<keyword evidence="1" id="KW-0430">Lectin</keyword>
<organism evidence="6 7">
    <name type="scientific">Esox lucius</name>
    <name type="common">Northern pike</name>
    <dbReference type="NCBI Taxonomy" id="8010"/>
    <lineage>
        <taxon>Eukaryota</taxon>
        <taxon>Metazoa</taxon>
        <taxon>Chordata</taxon>
        <taxon>Craniata</taxon>
        <taxon>Vertebrata</taxon>
        <taxon>Euteleostomi</taxon>
        <taxon>Actinopterygii</taxon>
        <taxon>Neopterygii</taxon>
        <taxon>Teleostei</taxon>
        <taxon>Protacanthopterygii</taxon>
        <taxon>Esociformes</taxon>
        <taxon>Esocidae</taxon>
        <taxon>Esox</taxon>
    </lineage>
</organism>
<dbReference type="InterPro" id="IPR050111">
    <property type="entry name" value="C-type_lectin/snaclec_domain"/>
</dbReference>